<feature type="domain" description="VQ" evidence="2">
    <location>
        <begin position="60"/>
        <end position="86"/>
    </location>
</feature>
<dbReference type="Proteomes" id="UP000796880">
    <property type="component" value="Unassembled WGS sequence"/>
</dbReference>
<feature type="compositionally biased region" description="Low complexity" evidence="1">
    <location>
        <begin position="38"/>
        <end position="47"/>
    </location>
</feature>
<dbReference type="EMBL" id="VOIH02000003">
    <property type="protein sequence ID" value="KAF3450043.1"/>
    <property type="molecule type" value="Genomic_DNA"/>
</dbReference>
<protein>
    <recommendedName>
        <fullName evidence="2">VQ domain-containing protein</fullName>
    </recommendedName>
</protein>
<evidence type="ECO:0000313" key="4">
    <source>
        <dbReference type="Proteomes" id="UP000796880"/>
    </source>
</evidence>
<evidence type="ECO:0000256" key="1">
    <source>
        <dbReference type="SAM" id="MobiDB-lite"/>
    </source>
</evidence>
<dbReference type="InterPro" id="IPR008889">
    <property type="entry name" value="VQ"/>
</dbReference>
<feature type="region of interest" description="Disordered" evidence="1">
    <location>
        <begin position="172"/>
        <end position="191"/>
    </location>
</feature>
<feature type="region of interest" description="Disordered" evidence="1">
    <location>
        <begin position="1"/>
        <end position="59"/>
    </location>
</feature>
<organism evidence="3 4">
    <name type="scientific">Rhamnella rubrinervis</name>
    <dbReference type="NCBI Taxonomy" id="2594499"/>
    <lineage>
        <taxon>Eukaryota</taxon>
        <taxon>Viridiplantae</taxon>
        <taxon>Streptophyta</taxon>
        <taxon>Embryophyta</taxon>
        <taxon>Tracheophyta</taxon>
        <taxon>Spermatophyta</taxon>
        <taxon>Magnoliopsida</taxon>
        <taxon>eudicotyledons</taxon>
        <taxon>Gunneridae</taxon>
        <taxon>Pentapetalae</taxon>
        <taxon>rosids</taxon>
        <taxon>fabids</taxon>
        <taxon>Rosales</taxon>
        <taxon>Rhamnaceae</taxon>
        <taxon>rhamnoid group</taxon>
        <taxon>Rhamneae</taxon>
        <taxon>Rhamnella</taxon>
    </lineage>
</organism>
<sequence>MNKITPSSFYNDHDNEWIETSYPPGQTLADAQLSPNGSPTASSTTTSKPIRRRSRASKKIPTTLLNANAKNFRSLVQQFTGCPSTSMSFRNQRGPVNLNFGLKNATPLPPTFGNPNYDCHHQQQQYYNQTVQPQQQQSDSQESNKQVGQLHEQCMYSSFDNIITTTSDNVFQSTSSTSMNPNPSMQISDGFSVENIDHVSLQDYDYLT</sequence>
<keyword evidence="4" id="KW-1185">Reference proteome</keyword>
<dbReference type="AlphaFoldDB" id="A0A8K0HDZ1"/>
<feature type="compositionally biased region" description="Low complexity" evidence="1">
    <location>
        <begin position="127"/>
        <end position="146"/>
    </location>
</feature>
<dbReference type="InterPro" id="IPR039609">
    <property type="entry name" value="VQ_15/22"/>
</dbReference>
<gene>
    <name evidence="3" type="ORF">FNV43_RR06122</name>
</gene>
<dbReference type="PANTHER" id="PTHR33179:SF29">
    <property type="entry name" value="OS06G0666400 PROTEIN"/>
    <property type="match status" value="1"/>
</dbReference>
<feature type="compositionally biased region" description="Low complexity" evidence="1">
    <location>
        <begin position="172"/>
        <end position="186"/>
    </location>
</feature>
<proteinExistence type="predicted"/>
<evidence type="ECO:0000313" key="3">
    <source>
        <dbReference type="EMBL" id="KAF3450043.1"/>
    </source>
</evidence>
<comment type="caution">
    <text evidence="3">The sequence shown here is derived from an EMBL/GenBank/DDBJ whole genome shotgun (WGS) entry which is preliminary data.</text>
</comment>
<evidence type="ECO:0000259" key="2">
    <source>
        <dbReference type="Pfam" id="PF05678"/>
    </source>
</evidence>
<feature type="compositionally biased region" description="Basic residues" evidence="1">
    <location>
        <begin position="49"/>
        <end position="58"/>
    </location>
</feature>
<name>A0A8K0HDZ1_9ROSA</name>
<feature type="region of interest" description="Disordered" evidence="1">
    <location>
        <begin position="127"/>
        <end position="149"/>
    </location>
</feature>
<reference evidence="3" key="1">
    <citation type="submission" date="2020-03" db="EMBL/GenBank/DDBJ databases">
        <title>A high-quality chromosome-level genome assembly of a woody plant with both climbing and erect habits, Rhamnella rubrinervis.</title>
        <authorList>
            <person name="Lu Z."/>
            <person name="Yang Y."/>
            <person name="Zhu X."/>
            <person name="Sun Y."/>
        </authorList>
    </citation>
    <scope>NUCLEOTIDE SEQUENCE</scope>
    <source>
        <strain evidence="3">BYM</strain>
        <tissue evidence="3">Leaf</tissue>
    </source>
</reference>
<dbReference type="OrthoDB" id="1193496at2759"/>
<dbReference type="PANTHER" id="PTHR33179">
    <property type="entry name" value="VQ MOTIF-CONTAINING PROTEIN"/>
    <property type="match status" value="1"/>
</dbReference>
<dbReference type="Pfam" id="PF05678">
    <property type="entry name" value="VQ"/>
    <property type="match status" value="1"/>
</dbReference>
<accession>A0A8K0HDZ1</accession>
<feature type="compositionally biased region" description="Polar residues" evidence="1">
    <location>
        <begin position="1"/>
        <end position="10"/>
    </location>
</feature>